<feature type="signal peptide" evidence="2">
    <location>
        <begin position="1"/>
        <end position="17"/>
    </location>
</feature>
<feature type="region of interest" description="Disordered" evidence="1">
    <location>
        <begin position="194"/>
        <end position="238"/>
    </location>
</feature>
<dbReference type="Gramene" id="ONIVA11G00160.2">
    <property type="protein sequence ID" value="ONIVA11G00160.2"/>
    <property type="gene ID" value="ONIVA11G00160"/>
</dbReference>
<evidence type="ECO:0000313" key="4">
    <source>
        <dbReference type="Proteomes" id="UP000006591"/>
    </source>
</evidence>
<accession>A0A0E0IX11</accession>
<dbReference type="EnsemblPlants" id="ONIVA11G00160.2">
    <property type="protein sequence ID" value="ONIVA11G00160.2"/>
    <property type="gene ID" value="ONIVA11G00160"/>
</dbReference>
<keyword evidence="4" id="KW-1185">Reference proteome</keyword>
<dbReference type="AlphaFoldDB" id="A0A0E0IX11"/>
<evidence type="ECO:0000256" key="2">
    <source>
        <dbReference type="SAM" id="SignalP"/>
    </source>
</evidence>
<protein>
    <submittedName>
        <fullName evidence="3">Uncharacterized protein</fullName>
    </submittedName>
</protein>
<keyword evidence="2" id="KW-0732">Signal</keyword>
<organism evidence="3">
    <name type="scientific">Oryza nivara</name>
    <name type="common">Indian wild rice</name>
    <name type="synonym">Oryza sativa f. spontanea</name>
    <dbReference type="NCBI Taxonomy" id="4536"/>
    <lineage>
        <taxon>Eukaryota</taxon>
        <taxon>Viridiplantae</taxon>
        <taxon>Streptophyta</taxon>
        <taxon>Embryophyta</taxon>
        <taxon>Tracheophyta</taxon>
        <taxon>Spermatophyta</taxon>
        <taxon>Magnoliopsida</taxon>
        <taxon>Liliopsida</taxon>
        <taxon>Poales</taxon>
        <taxon>Poaceae</taxon>
        <taxon>BOP clade</taxon>
        <taxon>Oryzoideae</taxon>
        <taxon>Oryzeae</taxon>
        <taxon>Oryzinae</taxon>
        <taxon>Oryza</taxon>
    </lineage>
</organism>
<evidence type="ECO:0000313" key="3">
    <source>
        <dbReference type="EnsemblPlants" id="ONIVA11G00160.2"/>
    </source>
</evidence>
<dbReference type="Proteomes" id="UP000006591">
    <property type="component" value="Chromosome 11"/>
</dbReference>
<evidence type="ECO:0000256" key="1">
    <source>
        <dbReference type="SAM" id="MobiDB-lite"/>
    </source>
</evidence>
<proteinExistence type="predicted"/>
<sequence>MGHAASWMPCSLPLALGARLVTTSRITLPTEEHSARGAAVSLHAGSLAISPALPRRRFARRLPNAAARDHRRRNPLHNALPGRRVALSSPTFPVKAALEPEIKRSFSIQSSSFLVSKQHVLPGPRLLTQGEEKPWFWLISSRTAITTMSSADAVRSAWFQPSGKNNSGGSSKPDVRLPVRHAARLLLAPQATARGGRLPPNWGAAAARGRRRQWRASPVAMRTRQRRGDVEMEGNDGN</sequence>
<reference evidence="3" key="1">
    <citation type="submission" date="2015-04" db="UniProtKB">
        <authorList>
            <consortium name="EnsemblPlants"/>
        </authorList>
    </citation>
    <scope>IDENTIFICATION</scope>
    <source>
        <strain evidence="3">SL10</strain>
    </source>
</reference>
<feature type="chain" id="PRO_5002363257" evidence="2">
    <location>
        <begin position="18"/>
        <end position="238"/>
    </location>
</feature>
<reference evidence="3" key="2">
    <citation type="submission" date="2018-04" db="EMBL/GenBank/DDBJ databases">
        <title>OnivRS2 (Oryza nivara Reference Sequence Version 2).</title>
        <authorList>
            <person name="Zhang J."/>
            <person name="Kudrna D."/>
            <person name="Lee S."/>
            <person name="Talag J."/>
            <person name="Rajasekar S."/>
            <person name="Welchert J."/>
            <person name="Hsing Y.-I."/>
            <person name="Wing R.A."/>
        </authorList>
    </citation>
    <scope>NUCLEOTIDE SEQUENCE [LARGE SCALE GENOMIC DNA]</scope>
    <source>
        <strain evidence="3">SL10</strain>
    </source>
</reference>
<name>A0A0E0IX11_ORYNI</name>